<dbReference type="EMBL" id="PYMH01000013">
    <property type="protein sequence ID" value="PSU31688.1"/>
    <property type="molecule type" value="Genomic_DNA"/>
</dbReference>
<feature type="region of interest" description="Disordered" evidence="1">
    <location>
        <begin position="1"/>
        <end position="26"/>
    </location>
</feature>
<evidence type="ECO:0000256" key="1">
    <source>
        <dbReference type="SAM" id="MobiDB-lite"/>
    </source>
</evidence>
<accession>A0A2T3ITL3</accession>
<reference evidence="2 3" key="1">
    <citation type="submission" date="2018-03" db="EMBL/GenBank/DDBJ databases">
        <title>Whole genome sequencing of Histamine producing bacteria.</title>
        <authorList>
            <person name="Butler K."/>
        </authorList>
    </citation>
    <scope>NUCLEOTIDE SEQUENCE [LARGE SCALE GENOMIC DNA]</scope>
    <source>
        <strain evidence="2 3">JCM 13586</strain>
    </source>
</reference>
<dbReference type="Proteomes" id="UP000241222">
    <property type="component" value="Unassembled WGS sequence"/>
</dbReference>
<protein>
    <recommendedName>
        <fullName evidence="4">DUF1845 domain-containing protein</fullName>
    </recommendedName>
</protein>
<organism evidence="2 3">
    <name type="scientific">Photobacterium lutimaris</name>
    <dbReference type="NCBI Taxonomy" id="388278"/>
    <lineage>
        <taxon>Bacteria</taxon>
        <taxon>Pseudomonadati</taxon>
        <taxon>Pseudomonadota</taxon>
        <taxon>Gammaproteobacteria</taxon>
        <taxon>Vibrionales</taxon>
        <taxon>Vibrionaceae</taxon>
        <taxon>Photobacterium</taxon>
    </lineage>
</organism>
<keyword evidence="3" id="KW-1185">Reference proteome</keyword>
<dbReference type="AlphaFoldDB" id="A0A2T3ITL3"/>
<comment type="caution">
    <text evidence="2">The sequence shown here is derived from an EMBL/GenBank/DDBJ whole genome shotgun (WGS) entry which is preliminary data.</text>
</comment>
<feature type="compositionally biased region" description="Polar residues" evidence="1">
    <location>
        <begin position="1"/>
        <end position="18"/>
    </location>
</feature>
<dbReference type="Pfam" id="PF08900">
    <property type="entry name" value="AcaB"/>
    <property type="match status" value="1"/>
</dbReference>
<dbReference type="RefSeq" id="WP_107350819.1">
    <property type="nucleotide sequence ID" value="NZ_PYMH01000013.1"/>
</dbReference>
<sequence length="314" mass="35253">MENNQFTALQDSDATTGAESKPADNKPVTFSDLSEFLGQTDQQIAVFGDVTYHHPSTMKKQTLEIGFYRMDAAKLLTGHQGKTNGTGKKPFLAGINTFDSKLPRLLQAAAQDDPFADQLLLDIESKIDELREMVEHQNQQVMVQIQQHLNYNNARVVQDKNNFVATYEPNYRTEVAHKLLWAAKDIDKLLVSLDIATNAAIVAKKIGSSYKHQSIRAFRRIIHMCDNFAHTSITRIDIAHNTARCKSAFDRNVKVGLSPEVLLCEVRADSAPRIATRQFDSVEDIKDKLVDFINKRAAMVEAAESANREFEKVS</sequence>
<proteinExistence type="predicted"/>
<evidence type="ECO:0000313" key="2">
    <source>
        <dbReference type="EMBL" id="PSU31688.1"/>
    </source>
</evidence>
<evidence type="ECO:0000313" key="3">
    <source>
        <dbReference type="Proteomes" id="UP000241222"/>
    </source>
</evidence>
<dbReference type="InterPro" id="IPR014996">
    <property type="entry name" value="AcaB"/>
</dbReference>
<name>A0A2T3ITL3_9GAMM</name>
<evidence type="ECO:0008006" key="4">
    <source>
        <dbReference type="Google" id="ProtNLM"/>
    </source>
</evidence>
<gene>
    <name evidence="2" type="ORF">C9I99_21105</name>
</gene>